<evidence type="ECO:0000256" key="1">
    <source>
        <dbReference type="ARBA" id="ARBA00012727"/>
    </source>
</evidence>
<protein>
    <recommendedName>
        <fullName evidence="1">DNA ligase (ATP)</fullName>
        <ecNumber evidence="1">6.5.1.1</ecNumber>
    </recommendedName>
</protein>
<dbReference type="PANTHER" id="PTHR42705:SF3">
    <property type="entry name" value="ATP-DEPENDENT DNA LIGASE"/>
    <property type="match status" value="1"/>
</dbReference>
<comment type="similarity">
    <text evidence="5">In the N-terminal section; belongs to the LigD polymerase family.</text>
</comment>
<evidence type="ECO:0000256" key="6">
    <source>
        <dbReference type="SAM" id="MobiDB-lite"/>
    </source>
</evidence>
<comment type="similarity">
    <text evidence="4">In the C-terminal section; belongs to the ATP-dependent DNA ligase family.</text>
</comment>
<dbReference type="GO" id="GO:0005524">
    <property type="term" value="F:ATP binding"/>
    <property type="evidence" value="ECO:0007669"/>
    <property type="project" value="InterPro"/>
</dbReference>
<comment type="catalytic activity">
    <reaction evidence="3">
        <text>ATP + (deoxyribonucleotide)n-3'-hydroxyl + 5'-phospho-(deoxyribonucleotide)m = (deoxyribonucleotide)n+m + AMP + diphosphate.</text>
        <dbReference type="EC" id="6.5.1.1"/>
    </reaction>
</comment>
<dbReference type="CDD" id="cd07905">
    <property type="entry name" value="Adenylation_DNA_ligase_LigC"/>
    <property type="match status" value="1"/>
</dbReference>
<evidence type="ECO:0000313" key="9">
    <source>
        <dbReference type="Proteomes" id="UP000199475"/>
    </source>
</evidence>
<keyword evidence="2 8" id="KW-0436">Ligase</keyword>
<feature type="compositionally biased region" description="Pro residues" evidence="6">
    <location>
        <begin position="328"/>
        <end position="341"/>
    </location>
</feature>
<dbReference type="RefSeq" id="WP_093248913.1">
    <property type="nucleotide sequence ID" value="NZ_FNGP01000001.1"/>
</dbReference>
<dbReference type="EC" id="6.5.1.1" evidence="1"/>
<name>A0A1G9I2E2_9ACTN</name>
<feature type="region of interest" description="Disordered" evidence="6">
    <location>
        <begin position="640"/>
        <end position="659"/>
    </location>
</feature>
<reference evidence="8 9" key="1">
    <citation type="submission" date="2016-10" db="EMBL/GenBank/DDBJ databases">
        <authorList>
            <person name="de Groot N.N."/>
        </authorList>
    </citation>
    <scope>NUCLEOTIDE SEQUENCE [LARGE SCALE GENOMIC DNA]</scope>
    <source>
        <strain evidence="8 9">CGMCC 1.9159</strain>
    </source>
</reference>
<keyword evidence="9" id="KW-1185">Reference proteome</keyword>
<evidence type="ECO:0000256" key="5">
    <source>
        <dbReference type="ARBA" id="ARBA00049990"/>
    </source>
</evidence>
<dbReference type="InterPro" id="IPR052171">
    <property type="entry name" value="NHEJ_LigD"/>
</dbReference>
<dbReference type="InterPro" id="IPR044117">
    <property type="entry name" value="OBF_LigC-like"/>
</dbReference>
<dbReference type="Pfam" id="PF01068">
    <property type="entry name" value="DNA_ligase_A_M"/>
    <property type="match status" value="1"/>
</dbReference>
<dbReference type="AlphaFoldDB" id="A0A1G9I2E2"/>
<dbReference type="InterPro" id="IPR014145">
    <property type="entry name" value="LigD_pol_dom"/>
</dbReference>
<dbReference type="PROSITE" id="PS50160">
    <property type="entry name" value="DNA_LIGASE_A3"/>
    <property type="match status" value="1"/>
</dbReference>
<dbReference type="InterPro" id="IPR012310">
    <property type="entry name" value="DNA_ligase_ATP-dep_cent"/>
</dbReference>
<dbReference type="STRING" id="686624.SAMN04488242_0685"/>
<dbReference type="OrthoDB" id="9770771at2"/>
<dbReference type="NCBIfam" id="TIGR02778">
    <property type="entry name" value="ligD_pol"/>
    <property type="match status" value="1"/>
</dbReference>
<dbReference type="InterPro" id="IPR012309">
    <property type="entry name" value="DNA_ligase_ATP-dep_C"/>
</dbReference>
<dbReference type="Pfam" id="PF21686">
    <property type="entry name" value="LigD_Prim-Pol"/>
    <property type="match status" value="1"/>
</dbReference>
<dbReference type="EMBL" id="FNGP01000001">
    <property type="protein sequence ID" value="SDL19417.1"/>
    <property type="molecule type" value="Genomic_DNA"/>
</dbReference>
<sequence length="732" mass="82619">MADALVLEVDGPDGKREVRLSSPTKELWPALTKSDEHGPAPAVTKKDLADYLLAVAAPFLRLNGDRPMTLQRFPEGVGGEEFFSKRPPQGAPSYIRRVMCTYPSRRRHEQLAFDEPAALAWAAQMGTITFHPWPVRTANLDNPDELRIDLDPQPGRGFRDAVEAAFALREVMAEVGLKAFAKTSGNRGVHVYARIRPTHEFQDVRHGVIGIARELERRLPDLVTTSWWKEERGERVFVDFNQANRDRTIAAAYSPRPLAWAPVSTPLTWEELRDADPAAFTVRTVPGLLADRPCPWTSIDEEPGDVAGALALWEADLERGLGELNFPPDYPKMPGEPPRVPPSKRKADRPEEDYLAPKAERDAEWGTPITPPFGPMLAKLVKDFPKADVLFEPKWDGFRTIIWRSGDRVELGSRNSRPMTRYFPELVEAVKANFPDPCVIDGEIVLVDPDGSRLNFDLLQQRIHPAESRIKKLSKQWPASFVAFDLLALGKTNFAERPFRERREALVEALAVVRPPIHLTQATDDRELAKQWFEQFEGAGLDGVIAKPLDEPYVEDKRVMWKIKHERTADCVVAGYRLYKGETDAVGSLLLGLYDENGALNSVGVIGAFPMGRRRELFTELQPLVTTFDEHPWAWAAPEETPEDLRDQPVPRTPGAAAHSRWNAKKDLSFTPLSPELVVEVRYDHMEGDRFRHTAQFVRWRPDRTPESCTYEQLEEPVKYNLADVLGEPRAG</sequence>
<gene>
    <name evidence="8" type="ORF">SAMN04488242_0685</name>
</gene>
<accession>A0A1G9I2E2</accession>
<feature type="domain" description="ATP-dependent DNA ligase family profile" evidence="7">
    <location>
        <begin position="481"/>
        <end position="615"/>
    </location>
</feature>
<organism evidence="8 9">
    <name type="scientific">Tessaracoccus oleiagri</name>
    <dbReference type="NCBI Taxonomy" id="686624"/>
    <lineage>
        <taxon>Bacteria</taxon>
        <taxon>Bacillati</taxon>
        <taxon>Actinomycetota</taxon>
        <taxon>Actinomycetes</taxon>
        <taxon>Propionibacteriales</taxon>
        <taxon>Propionibacteriaceae</taxon>
        <taxon>Tessaracoccus</taxon>
    </lineage>
</organism>
<dbReference type="GO" id="GO:0003910">
    <property type="term" value="F:DNA ligase (ATP) activity"/>
    <property type="evidence" value="ECO:0007669"/>
    <property type="project" value="UniProtKB-EC"/>
</dbReference>
<dbReference type="Gene3D" id="3.90.920.10">
    <property type="entry name" value="DNA primase, PRIM domain"/>
    <property type="match status" value="1"/>
</dbReference>
<dbReference type="PANTHER" id="PTHR42705">
    <property type="entry name" value="BIFUNCTIONAL NON-HOMOLOGOUS END JOINING PROTEIN LIGD"/>
    <property type="match status" value="1"/>
</dbReference>
<dbReference type="Gene3D" id="3.30.470.30">
    <property type="entry name" value="DNA ligase/mRNA capping enzyme"/>
    <property type="match status" value="1"/>
</dbReference>
<feature type="region of interest" description="Disordered" evidence="6">
    <location>
        <begin position="324"/>
        <end position="356"/>
    </location>
</feature>
<evidence type="ECO:0000259" key="7">
    <source>
        <dbReference type="PROSITE" id="PS50160"/>
    </source>
</evidence>
<evidence type="ECO:0000256" key="2">
    <source>
        <dbReference type="ARBA" id="ARBA00022598"/>
    </source>
</evidence>
<dbReference type="CDD" id="cd04865">
    <property type="entry name" value="LigD_Pol_like_2"/>
    <property type="match status" value="1"/>
</dbReference>
<dbReference type="CDD" id="cd07970">
    <property type="entry name" value="OBF_DNA_ligase_LigC"/>
    <property type="match status" value="1"/>
</dbReference>
<evidence type="ECO:0000256" key="3">
    <source>
        <dbReference type="ARBA" id="ARBA00034003"/>
    </source>
</evidence>
<evidence type="ECO:0000313" key="8">
    <source>
        <dbReference type="EMBL" id="SDL19417.1"/>
    </source>
</evidence>
<dbReference type="GO" id="GO:0006310">
    <property type="term" value="P:DNA recombination"/>
    <property type="evidence" value="ECO:0007669"/>
    <property type="project" value="InterPro"/>
</dbReference>
<dbReference type="Proteomes" id="UP000199475">
    <property type="component" value="Unassembled WGS sequence"/>
</dbReference>
<dbReference type="GO" id="GO:0006281">
    <property type="term" value="P:DNA repair"/>
    <property type="evidence" value="ECO:0007669"/>
    <property type="project" value="InterPro"/>
</dbReference>
<dbReference type="Gene3D" id="2.40.50.140">
    <property type="entry name" value="Nucleic acid-binding proteins"/>
    <property type="match status" value="1"/>
</dbReference>
<dbReference type="NCBIfam" id="NF006078">
    <property type="entry name" value="PRK08224.1"/>
    <property type="match status" value="1"/>
</dbReference>
<dbReference type="Pfam" id="PF04679">
    <property type="entry name" value="DNA_ligase_A_C"/>
    <property type="match status" value="1"/>
</dbReference>
<proteinExistence type="inferred from homology"/>
<dbReference type="SUPFAM" id="SSF50249">
    <property type="entry name" value="Nucleic acid-binding proteins"/>
    <property type="match status" value="1"/>
</dbReference>
<dbReference type="SUPFAM" id="SSF56091">
    <property type="entry name" value="DNA ligase/mRNA capping enzyme, catalytic domain"/>
    <property type="match status" value="1"/>
</dbReference>
<dbReference type="InterPro" id="IPR044119">
    <property type="entry name" value="Adenylation_LigC-like"/>
</dbReference>
<evidence type="ECO:0000256" key="4">
    <source>
        <dbReference type="ARBA" id="ARBA00049981"/>
    </source>
</evidence>
<dbReference type="InterPro" id="IPR012340">
    <property type="entry name" value="NA-bd_OB-fold"/>
</dbReference>